<dbReference type="EMBL" id="LJBN01000013">
    <property type="protein sequence ID" value="OOQ91200.1"/>
    <property type="molecule type" value="Genomic_DNA"/>
</dbReference>
<dbReference type="Gene3D" id="3.40.50.720">
    <property type="entry name" value="NAD(P)-binding Rossmann-like Domain"/>
    <property type="match status" value="1"/>
</dbReference>
<evidence type="ECO:0000313" key="5">
    <source>
        <dbReference type="Proteomes" id="UP000190744"/>
    </source>
</evidence>
<evidence type="ECO:0000259" key="3">
    <source>
        <dbReference type="Pfam" id="PF00107"/>
    </source>
</evidence>
<dbReference type="Pfam" id="PF00107">
    <property type="entry name" value="ADH_zinc_N"/>
    <property type="match status" value="1"/>
</dbReference>
<gene>
    <name evidence="4" type="ORF">PEBR_01368</name>
</gene>
<dbReference type="Proteomes" id="UP000190744">
    <property type="component" value="Unassembled WGS sequence"/>
</dbReference>
<dbReference type="PANTHER" id="PTHR43401">
    <property type="entry name" value="L-THREONINE 3-DEHYDROGENASE"/>
    <property type="match status" value="1"/>
</dbReference>
<dbReference type="GO" id="GO:0016491">
    <property type="term" value="F:oxidoreductase activity"/>
    <property type="evidence" value="ECO:0007669"/>
    <property type="project" value="UniProtKB-KW"/>
</dbReference>
<dbReference type="InterPro" id="IPR013149">
    <property type="entry name" value="ADH-like_C"/>
</dbReference>
<proteinExistence type="predicted"/>
<feature type="region of interest" description="Disordered" evidence="2">
    <location>
        <begin position="1"/>
        <end position="20"/>
    </location>
</feature>
<organism evidence="4 5">
    <name type="scientific">Penicillium brasilianum</name>
    <dbReference type="NCBI Taxonomy" id="104259"/>
    <lineage>
        <taxon>Eukaryota</taxon>
        <taxon>Fungi</taxon>
        <taxon>Dikarya</taxon>
        <taxon>Ascomycota</taxon>
        <taxon>Pezizomycotina</taxon>
        <taxon>Eurotiomycetes</taxon>
        <taxon>Eurotiomycetidae</taxon>
        <taxon>Eurotiales</taxon>
        <taxon>Aspergillaceae</taxon>
        <taxon>Penicillium</taxon>
    </lineage>
</organism>
<dbReference type="SUPFAM" id="SSF51735">
    <property type="entry name" value="NAD(P)-binding Rossmann-fold domains"/>
    <property type="match status" value="1"/>
</dbReference>
<evidence type="ECO:0000256" key="1">
    <source>
        <dbReference type="ARBA" id="ARBA00023002"/>
    </source>
</evidence>
<feature type="compositionally biased region" description="Polar residues" evidence="2">
    <location>
        <begin position="1"/>
        <end position="18"/>
    </location>
</feature>
<evidence type="ECO:0000313" key="4">
    <source>
        <dbReference type="EMBL" id="OOQ91200.1"/>
    </source>
</evidence>
<sequence>MPVKTSSQRRGAMSNTSPHGLFRLESQAPELVYLLGRAGLIGIGAVQVLKLHGAKDITVIELSENREDLANKYGATVILDPQETDKPNAMKDLTDGRGVEIVFDAVGVETALNGIIDATPVRGTIVNIAVWEKRPAINVNELMYRDINYMGLHDEASFREVIDPPHTSS</sequence>
<feature type="domain" description="Alcohol dehydrogenase-like C-terminal" evidence="3">
    <location>
        <begin position="41"/>
        <end position="152"/>
    </location>
</feature>
<comment type="caution">
    <text evidence="4">The sequence shown here is derived from an EMBL/GenBank/DDBJ whole genome shotgun (WGS) entry which is preliminary data.</text>
</comment>
<dbReference type="InterPro" id="IPR050129">
    <property type="entry name" value="Zn_alcohol_dh"/>
</dbReference>
<accession>A0A1S9S110</accession>
<dbReference type="AlphaFoldDB" id="A0A1S9S110"/>
<reference evidence="5" key="1">
    <citation type="submission" date="2015-09" db="EMBL/GenBank/DDBJ databases">
        <authorList>
            <person name="Fill T.P."/>
            <person name="Baretta J.F."/>
            <person name="de Almeida L.G."/>
            <person name="Rocha M."/>
            <person name="de Souza D.H."/>
            <person name="Malavazi I."/>
            <person name="Cerdeira L.T."/>
            <person name="Hong H."/>
            <person name="Samborskyy M."/>
            <person name="de Vasconcelos A.T."/>
            <person name="Leadlay P."/>
            <person name="Rodrigues-Filho E."/>
        </authorList>
    </citation>
    <scope>NUCLEOTIDE SEQUENCE [LARGE SCALE GENOMIC DNA]</scope>
    <source>
        <strain evidence="5">LaBioMMi 136</strain>
    </source>
</reference>
<dbReference type="PANTHER" id="PTHR43401:SF2">
    <property type="entry name" value="L-THREONINE 3-DEHYDROGENASE"/>
    <property type="match status" value="1"/>
</dbReference>
<dbReference type="InterPro" id="IPR036291">
    <property type="entry name" value="NAD(P)-bd_dom_sf"/>
</dbReference>
<name>A0A1S9S110_PENBI</name>
<evidence type="ECO:0000256" key="2">
    <source>
        <dbReference type="SAM" id="MobiDB-lite"/>
    </source>
</evidence>
<protein>
    <recommendedName>
        <fullName evidence="3">Alcohol dehydrogenase-like C-terminal domain-containing protein</fullName>
    </recommendedName>
</protein>
<keyword evidence="1" id="KW-0560">Oxidoreductase</keyword>